<dbReference type="Pfam" id="PF00512">
    <property type="entry name" value="HisKA"/>
    <property type="match status" value="1"/>
</dbReference>
<evidence type="ECO:0000256" key="8">
    <source>
        <dbReference type="ARBA" id="ARBA00023012"/>
    </source>
</evidence>
<dbReference type="InterPro" id="IPR003594">
    <property type="entry name" value="HATPase_dom"/>
</dbReference>
<dbReference type="GO" id="GO:0006355">
    <property type="term" value="P:regulation of DNA-templated transcription"/>
    <property type="evidence" value="ECO:0007669"/>
    <property type="project" value="InterPro"/>
</dbReference>
<evidence type="ECO:0000256" key="5">
    <source>
        <dbReference type="ARBA" id="ARBA00022741"/>
    </source>
</evidence>
<dbReference type="PANTHER" id="PTHR43065:SF46">
    <property type="entry name" value="C4-DICARBOXYLATE TRANSPORT SENSOR PROTEIN DCTB"/>
    <property type="match status" value="1"/>
</dbReference>
<dbReference type="SUPFAM" id="SSF55785">
    <property type="entry name" value="PYP-like sensor domain (PAS domain)"/>
    <property type="match status" value="1"/>
</dbReference>
<dbReference type="InterPro" id="IPR003661">
    <property type="entry name" value="HisK_dim/P_dom"/>
</dbReference>
<protein>
    <recommendedName>
        <fullName evidence="2">histidine kinase</fullName>
        <ecNumber evidence="2">2.7.13.3</ecNumber>
    </recommendedName>
</protein>
<evidence type="ECO:0000256" key="2">
    <source>
        <dbReference type="ARBA" id="ARBA00012438"/>
    </source>
</evidence>
<dbReference type="SUPFAM" id="SSF55874">
    <property type="entry name" value="ATPase domain of HSP90 chaperone/DNA topoisomerase II/histidine kinase"/>
    <property type="match status" value="1"/>
</dbReference>
<dbReference type="OrthoDB" id="9815750at2"/>
<dbReference type="SMART" id="SM00388">
    <property type="entry name" value="HisKA"/>
    <property type="match status" value="1"/>
</dbReference>
<dbReference type="PRINTS" id="PR00344">
    <property type="entry name" value="BCTRLSENSOR"/>
</dbReference>
<dbReference type="GO" id="GO:0000155">
    <property type="term" value="F:phosphorelay sensor kinase activity"/>
    <property type="evidence" value="ECO:0007669"/>
    <property type="project" value="InterPro"/>
</dbReference>
<dbReference type="SMART" id="SM00387">
    <property type="entry name" value="HATPase_c"/>
    <property type="match status" value="1"/>
</dbReference>
<accession>W4QRM7</accession>
<evidence type="ECO:0000313" key="11">
    <source>
        <dbReference type="EMBL" id="GAE34760.1"/>
    </source>
</evidence>
<keyword evidence="3" id="KW-0597">Phosphoprotein</keyword>
<dbReference type="InterPro" id="IPR036890">
    <property type="entry name" value="HATPase_C_sf"/>
</dbReference>
<dbReference type="EMBL" id="BAUV01000010">
    <property type="protein sequence ID" value="GAE34760.1"/>
    <property type="molecule type" value="Genomic_DNA"/>
</dbReference>
<comment type="caution">
    <text evidence="11">The sequence shown here is derived from an EMBL/GenBank/DDBJ whole genome shotgun (WGS) entry which is preliminary data.</text>
</comment>
<evidence type="ECO:0000256" key="3">
    <source>
        <dbReference type="ARBA" id="ARBA00022553"/>
    </source>
</evidence>
<dbReference type="Gene3D" id="3.30.450.20">
    <property type="entry name" value="PAS domain"/>
    <property type="match status" value="1"/>
</dbReference>
<keyword evidence="4" id="KW-0808">Transferase</keyword>
<dbReference type="CDD" id="cd00082">
    <property type="entry name" value="HisKA"/>
    <property type="match status" value="1"/>
</dbReference>
<dbReference type="eggNOG" id="COG4191">
    <property type="taxonomic scope" value="Bacteria"/>
</dbReference>
<proteinExistence type="predicted"/>
<gene>
    <name evidence="11" type="ORF">JCM9157_1837</name>
</gene>
<evidence type="ECO:0000256" key="4">
    <source>
        <dbReference type="ARBA" id="ARBA00022679"/>
    </source>
</evidence>
<dbReference type="Proteomes" id="UP000018896">
    <property type="component" value="Unassembled WGS sequence"/>
</dbReference>
<dbReference type="InterPro" id="IPR036097">
    <property type="entry name" value="HisK_dim/P_sf"/>
</dbReference>
<dbReference type="InterPro" id="IPR000700">
    <property type="entry name" value="PAS-assoc_C"/>
</dbReference>
<feature type="domain" description="Histidine kinase" evidence="9">
    <location>
        <begin position="144"/>
        <end position="346"/>
    </location>
</feature>
<reference evidence="11 12" key="1">
    <citation type="journal article" date="2014" name="Genome Announc.">
        <title>Draft Genome Sequences of Three Alkaliphilic Bacillus Strains, Bacillus wakoensis JCM 9140T, Bacillus akibai JCM 9157T, and Bacillus hemicellulosilyticus JCM 9152T.</title>
        <authorList>
            <person name="Yuki M."/>
            <person name="Oshima K."/>
            <person name="Suda W."/>
            <person name="Oshida Y."/>
            <person name="Kitamura K."/>
            <person name="Iida T."/>
            <person name="Hattori M."/>
            <person name="Ohkuma M."/>
        </authorList>
    </citation>
    <scope>NUCLEOTIDE SEQUENCE [LARGE SCALE GENOMIC DNA]</scope>
    <source>
        <strain evidence="11 12">JCM 9157</strain>
    </source>
</reference>
<dbReference type="Pfam" id="PF00989">
    <property type="entry name" value="PAS"/>
    <property type="match status" value="1"/>
</dbReference>
<organism evidence="11 12">
    <name type="scientific">Halalkalibacter akibai (strain ATCC 43226 / DSM 21942 / CIP 109018 / JCM 9157 / 1139)</name>
    <name type="common">Bacillus akibai</name>
    <dbReference type="NCBI Taxonomy" id="1236973"/>
    <lineage>
        <taxon>Bacteria</taxon>
        <taxon>Bacillati</taxon>
        <taxon>Bacillota</taxon>
        <taxon>Bacilli</taxon>
        <taxon>Bacillales</taxon>
        <taxon>Bacillaceae</taxon>
        <taxon>Halalkalibacter</taxon>
    </lineage>
</organism>
<dbReference type="GO" id="GO:0005524">
    <property type="term" value="F:ATP binding"/>
    <property type="evidence" value="ECO:0007669"/>
    <property type="project" value="UniProtKB-KW"/>
</dbReference>
<keyword evidence="7" id="KW-0067">ATP-binding</keyword>
<evidence type="ECO:0000259" key="9">
    <source>
        <dbReference type="PROSITE" id="PS50109"/>
    </source>
</evidence>
<dbReference type="RefSeq" id="WP_035663806.1">
    <property type="nucleotide sequence ID" value="NZ_BAUV01000010.1"/>
</dbReference>
<sequence length="346" mass="39180">MAIDDTYELNFQKLIDHSLNAIIVLRNKEIIYANDSALELVGIDNHFDILHVDFHTFLHPDYHDLCKERLRRVREELEIAQLSEQKLIKADGTEIDIEIMAVPYQHKEEALAQVTIRDISKRKQAEKKLYHAEKLSAIGEISTGVAHEIKNPLTAVKGFVQLLKTEHYHPYLDIVSKELDNAIATLTNLLQVAKPDLENEPSVSIHLTTELEALLSLFQDQFYRVKVETRFYHEEQSIIGKKNLLLKAFFNLVKNAFEAIEGDGQLLVEHFYKENAVYVKISDTGVGISQDKIKNLGTPFFSTKAEGTGMGLTQVYNTIHNHNGTIEVLSEVGKGTTFAIQLPCGN</sequence>
<dbReference type="AlphaFoldDB" id="W4QRM7"/>
<comment type="catalytic activity">
    <reaction evidence="1">
        <text>ATP + protein L-histidine = ADP + protein N-phospho-L-histidine.</text>
        <dbReference type="EC" id="2.7.13.3"/>
    </reaction>
</comment>
<evidence type="ECO:0000256" key="6">
    <source>
        <dbReference type="ARBA" id="ARBA00022777"/>
    </source>
</evidence>
<dbReference type="InterPro" id="IPR005467">
    <property type="entry name" value="His_kinase_dom"/>
</dbReference>
<dbReference type="InterPro" id="IPR004358">
    <property type="entry name" value="Sig_transdc_His_kin-like_C"/>
</dbReference>
<dbReference type="SMART" id="SM00091">
    <property type="entry name" value="PAS"/>
    <property type="match status" value="1"/>
</dbReference>
<dbReference type="NCBIfam" id="TIGR00229">
    <property type="entry name" value="sensory_box"/>
    <property type="match status" value="1"/>
</dbReference>
<dbReference type="Gene3D" id="3.30.565.10">
    <property type="entry name" value="Histidine kinase-like ATPase, C-terminal domain"/>
    <property type="match status" value="1"/>
</dbReference>
<evidence type="ECO:0000256" key="7">
    <source>
        <dbReference type="ARBA" id="ARBA00022840"/>
    </source>
</evidence>
<evidence type="ECO:0000256" key="1">
    <source>
        <dbReference type="ARBA" id="ARBA00000085"/>
    </source>
</evidence>
<dbReference type="STRING" id="1236973.JCM9157_1837"/>
<dbReference type="PROSITE" id="PS50109">
    <property type="entry name" value="HIS_KIN"/>
    <property type="match status" value="1"/>
</dbReference>
<dbReference type="Pfam" id="PF02518">
    <property type="entry name" value="HATPase_c"/>
    <property type="match status" value="1"/>
</dbReference>
<keyword evidence="12" id="KW-1185">Reference proteome</keyword>
<dbReference type="InterPro" id="IPR000014">
    <property type="entry name" value="PAS"/>
</dbReference>
<keyword evidence="6" id="KW-0418">Kinase</keyword>
<dbReference type="SUPFAM" id="SSF47384">
    <property type="entry name" value="Homodimeric domain of signal transducing histidine kinase"/>
    <property type="match status" value="1"/>
</dbReference>
<dbReference type="CDD" id="cd00130">
    <property type="entry name" value="PAS"/>
    <property type="match status" value="1"/>
</dbReference>
<dbReference type="PANTHER" id="PTHR43065">
    <property type="entry name" value="SENSOR HISTIDINE KINASE"/>
    <property type="match status" value="1"/>
</dbReference>
<dbReference type="EC" id="2.7.13.3" evidence="2"/>
<keyword evidence="5" id="KW-0547">Nucleotide-binding</keyword>
<evidence type="ECO:0000259" key="10">
    <source>
        <dbReference type="PROSITE" id="PS50113"/>
    </source>
</evidence>
<dbReference type="InterPro" id="IPR035965">
    <property type="entry name" value="PAS-like_dom_sf"/>
</dbReference>
<keyword evidence="8" id="KW-0902">Two-component regulatory system</keyword>
<name>W4QRM7_HALA3</name>
<evidence type="ECO:0000313" key="12">
    <source>
        <dbReference type="Proteomes" id="UP000018896"/>
    </source>
</evidence>
<dbReference type="InterPro" id="IPR013767">
    <property type="entry name" value="PAS_fold"/>
</dbReference>
<feature type="domain" description="PAC" evidence="10">
    <location>
        <begin position="81"/>
        <end position="131"/>
    </location>
</feature>
<dbReference type="Gene3D" id="1.10.287.130">
    <property type="match status" value="1"/>
</dbReference>
<dbReference type="PROSITE" id="PS50113">
    <property type="entry name" value="PAC"/>
    <property type="match status" value="1"/>
</dbReference>